<dbReference type="Gene3D" id="3.60.21.10">
    <property type="match status" value="1"/>
</dbReference>
<accession>N1PIT2</accession>
<name>N1PIT2_DOTSN</name>
<keyword evidence="2" id="KW-1185">Reference proteome</keyword>
<dbReference type="OrthoDB" id="630188at2759"/>
<proteinExistence type="predicted"/>
<evidence type="ECO:0000313" key="2">
    <source>
        <dbReference type="Proteomes" id="UP000016933"/>
    </source>
</evidence>
<sequence length="136" mass="15225">MALYAINHREETVWWPTFQQASCPSLVKGLYSRLLKRPFQQAPKDTADITVVCGPDTHNRQPKIHARRSPQAGTATELQIQLDWLDAQHTLTKSLIAGNHDMILGPLNFSSLNFHLMVGIRFAGARSPTSRSHLGK</sequence>
<dbReference type="InterPro" id="IPR029052">
    <property type="entry name" value="Metallo-depent_PP-like"/>
</dbReference>
<evidence type="ECO:0008006" key="3">
    <source>
        <dbReference type="Google" id="ProtNLM"/>
    </source>
</evidence>
<dbReference type="AlphaFoldDB" id="N1PIT2"/>
<reference evidence="1 2" key="2">
    <citation type="journal article" date="2012" name="PLoS Pathog.">
        <title>Diverse lifestyles and strategies of plant pathogenesis encoded in the genomes of eighteen Dothideomycetes fungi.</title>
        <authorList>
            <person name="Ohm R.A."/>
            <person name="Feau N."/>
            <person name="Henrissat B."/>
            <person name="Schoch C.L."/>
            <person name="Horwitz B.A."/>
            <person name="Barry K.W."/>
            <person name="Condon B.J."/>
            <person name="Copeland A.C."/>
            <person name="Dhillon B."/>
            <person name="Glaser F."/>
            <person name="Hesse C.N."/>
            <person name="Kosti I."/>
            <person name="LaButti K."/>
            <person name="Lindquist E.A."/>
            <person name="Lucas S."/>
            <person name="Salamov A.A."/>
            <person name="Bradshaw R.E."/>
            <person name="Ciuffetti L."/>
            <person name="Hamelin R.C."/>
            <person name="Kema G.H.J."/>
            <person name="Lawrence C."/>
            <person name="Scott J.A."/>
            <person name="Spatafora J.W."/>
            <person name="Turgeon B.G."/>
            <person name="de Wit P.J.G.M."/>
            <person name="Zhong S."/>
            <person name="Goodwin S.B."/>
            <person name="Grigoriev I.V."/>
        </authorList>
    </citation>
    <scope>NUCLEOTIDE SEQUENCE [LARGE SCALE GENOMIC DNA]</scope>
    <source>
        <strain evidence="2">NZE10 / CBS 128990</strain>
    </source>
</reference>
<dbReference type="HOGENOM" id="CLU_1875387_0_0_1"/>
<organism evidence="1 2">
    <name type="scientific">Dothistroma septosporum (strain NZE10 / CBS 128990)</name>
    <name type="common">Red band needle blight fungus</name>
    <name type="synonym">Mycosphaerella pini</name>
    <dbReference type="NCBI Taxonomy" id="675120"/>
    <lineage>
        <taxon>Eukaryota</taxon>
        <taxon>Fungi</taxon>
        <taxon>Dikarya</taxon>
        <taxon>Ascomycota</taxon>
        <taxon>Pezizomycotina</taxon>
        <taxon>Dothideomycetes</taxon>
        <taxon>Dothideomycetidae</taxon>
        <taxon>Mycosphaerellales</taxon>
        <taxon>Mycosphaerellaceae</taxon>
        <taxon>Dothistroma</taxon>
    </lineage>
</organism>
<dbReference type="Proteomes" id="UP000016933">
    <property type="component" value="Unassembled WGS sequence"/>
</dbReference>
<evidence type="ECO:0000313" key="1">
    <source>
        <dbReference type="EMBL" id="EME41201.1"/>
    </source>
</evidence>
<gene>
    <name evidence="1" type="ORF">DOTSEDRAFT_36647</name>
</gene>
<dbReference type="EMBL" id="KB446542">
    <property type="protein sequence ID" value="EME41201.1"/>
    <property type="molecule type" value="Genomic_DNA"/>
</dbReference>
<protein>
    <recommendedName>
        <fullName evidence="3">Calcineurin-like phosphoesterase domain-containing protein</fullName>
    </recommendedName>
</protein>
<reference evidence="2" key="1">
    <citation type="journal article" date="2012" name="PLoS Genet.">
        <title>The genomes of the fungal plant pathogens Cladosporium fulvum and Dothistroma septosporum reveal adaptation to different hosts and lifestyles but also signatures of common ancestry.</title>
        <authorList>
            <person name="de Wit P.J.G.M."/>
            <person name="van der Burgt A."/>
            <person name="Oekmen B."/>
            <person name="Stergiopoulos I."/>
            <person name="Abd-Elsalam K.A."/>
            <person name="Aerts A.L."/>
            <person name="Bahkali A.H."/>
            <person name="Beenen H.G."/>
            <person name="Chettri P."/>
            <person name="Cox M.P."/>
            <person name="Datema E."/>
            <person name="de Vries R.P."/>
            <person name="Dhillon B."/>
            <person name="Ganley A.R."/>
            <person name="Griffiths S.A."/>
            <person name="Guo Y."/>
            <person name="Hamelin R.C."/>
            <person name="Henrissat B."/>
            <person name="Kabir M.S."/>
            <person name="Jashni M.K."/>
            <person name="Kema G."/>
            <person name="Klaubauf S."/>
            <person name="Lapidus A."/>
            <person name="Levasseur A."/>
            <person name="Lindquist E."/>
            <person name="Mehrabi R."/>
            <person name="Ohm R.A."/>
            <person name="Owen T.J."/>
            <person name="Salamov A."/>
            <person name="Schwelm A."/>
            <person name="Schijlen E."/>
            <person name="Sun H."/>
            <person name="van den Burg H.A."/>
            <person name="van Ham R.C.H.J."/>
            <person name="Zhang S."/>
            <person name="Goodwin S.B."/>
            <person name="Grigoriev I.V."/>
            <person name="Collemare J."/>
            <person name="Bradshaw R.E."/>
        </authorList>
    </citation>
    <scope>NUCLEOTIDE SEQUENCE [LARGE SCALE GENOMIC DNA]</scope>
    <source>
        <strain evidence="2">NZE10 / CBS 128990</strain>
    </source>
</reference>